<evidence type="ECO:0000313" key="4">
    <source>
        <dbReference type="EMBL" id="KAF3602265.1"/>
    </source>
</evidence>
<dbReference type="NCBIfam" id="TIGR00756">
    <property type="entry name" value="PPR"/>
    <property type="match status" value="2"/>
</dbReference>
<dbReference type="InterPro" id="IPR011990">
    <property type="entry name" value="TPR-like_helical_dom_sf"/>
</dbReference>
<feature type="repeat" description="PPR" evidence="3">
    <location>
        <begin position="77"/>
        <end position="96"/>
    </location>
</feature>
<comment type="caution">
    <text evidence="4">The sequence shown here is derived from an EMBL/GenBank/DDBJ whole genome shotgun (WGS) entry which is preliminary data.</text>
</comment>
<dbReference type="AlphaFoldDB" id="A0A8S9SQI4"/>
<dbReference type="PROSITE" id="PS51375">
    <property type="entry name" value="PPR"/>
    <property type="match status" value="1"/>
</dbReference>
<evidence type="ECO:0000256" key="3">
    <source>
        <dbReference type="PROSITE-ProRule" id="PRU00708"/>
    </source>
</evidence>
<protein>
    <recommendedName>
        <fullName evidence="7">Pentacotripeptide-repeat region of PRORP domain-containing protein</fullName>
    </recommendedName>
</protein>
<dbReference type="InterPro" id="IPR002885">
    <property type="entry name" value="PPR_rpt"/>
</dbReference>
<comment type="similarity">
    <text evidence="1">Belongs to the PPR family. P subfamily.</text>
</comment>
<organism evidence="4 6">
    <name type="scientific">Brassica cretica</name>
    <name type="common">Mustard</name>
    <dbReference type="NCBI Taxonomy" id="69181"/>
    <lineage>
        <taxon>Eukaryota</taxon>
        <taxon>Viridiplantae</taxon>
        <taxon>Streptophyta</taxon>
        <taxon>Embryophyta</taxon>
        <taxon>Tracheophyta</taxon>
        <taxon>Spermatophyta</taxon>
        <taxon>Magnoliopsida</taxon>
        <taxon>eudicotyledons</taxon>
        <taxon>Gunneridae</taxon>
        <taxon>Pentapetalae</taxon>
        <taxon>rosids</taxon>
        <taxon>malvids</taxon>
        <taxon>Brassicales</taxon>
        <taxon>Brassicaceae</taxon>
        <taxon>Brassiceae</taxon>
        <taxon>Brassica</taxon>
    </lineage>
</organism>
<accession>A0A8S9SQI4</accession>
<dbReference type="Pfam" id="PF13041">
    <property type="entry name" value="PPR_2"/>
    <property type="match status" value="1"/>
</dbReference>
<sequence>MILRTQRRNRRTALRLVHPRSTETGNTALALNLFRKMEHRKVKPHVVTYNTIIDSLCKDGSLEDALTEMETKGIKADVFTYNSLIRGFCNAGRWDD</sequence>
<evidence type="ECO:0000313" key="5">
    <source>
        <dbReference type="EMBL" id="KAF3604365.1"/>
    </source>
</evidence>
<dbReference type="Proteomes" id="UP000712600">
    <property type="component" value="Unassembled WGS sequence"/>
</dbReference>
<evidence type="ECO:0000313" key="6">
    <source>
        <dbReference type="Proteomes" id="UP000712600"/>
    </source>
</evidence>
<gene>
    <name evidence="5" type="ORF">F2Q69_00037169</name>
    <name evidence="4" type="ORF">F2Q69_00037170</name>
</gene>
<evidence type="ECO:0008006" key="7">
    <source>
        <dbReference type="Google" id="ProtNLM"/>
    </source>
</evidence>
<name>A0A8S9SQI4_BRACR</name>
<dbReference type="EMBL" id="QGKX02000004">
    <property type="protein sequence ID" value="KAF3602265.1"/>
    <property type="molecule type" value="Genomic_DNA"/>
</dbReference>
<reference evidence="4" key="1">
    <citation type="submission" date="2019-12" db="EMBL/GenBank/DDBJ databases">
        <title>Genome sequencing and annotation of Brassica cretica.</title>
        <authorList>
            <person name="Studholme D.J."/>
            <person name="Sarris P."/>
        </authorList>
    </citation>
    <scope>NUCLEOTIDE SEQUENCE</scope>
    <source>
        <strain evidence="4">PFS-109/04</strain>
        <tissue evidence="4">Leaf</tissue>
    </source>
</reference>
<dbReference type="PANTHER" id="PTHR47941">
    <property type="entry name" value="PENTATRICOPEPTIDE REPEAT-CONTAINING PROTEIN 3, MITOCHONDRIAL"/>
    <property type="match status" value="1"/>
</dbReference>
<evidence type="ECO:0000256" key="1">
    <source>
        <dbReference type="ARBA" id="ARBA00007626"/>
    </source>
</evidence>
<evidence type="ECO:0000256" key="2">
    <source>
        <dbReference type="ARBA" id="ARBA00022737"/>
    </source>
</evidence>
<keyword evidence="2" id="KW-0677">Repeat</keyword>
<dbReference type="Gene3D" id="1.25.40.10">
    <property type="entry name" value="Tetratricopeptide repeat domain"/>
    <property type="match status" value="1"/>
</dbReference>
<dbReference type="EMBL" id="QGKX02000004">
    <property type="protein sequence ID" value="KAF3604365.1"/>
    <property type="molecule type" value="Genomic_DNA"/>
</dbReference>
<proteinExistence type="inferred from homology"/>